<dbReference type="Proteomes" id="UP001596169">
    <property type="component" value="Unassembled WGS sequence"/>
</dbReference>
<name>A0ABW1Q0C1_9ENTR</name>
<dbReference type="RefSeq" id="WP_108701748.1">
    <property type="nucleotide sequence ID" value="NZ_JBHSRG010000006.1"/>
</dbReference>
<protein>
    <submittedName>
        <fullName evidence="1">Uncharacterized protein</fullName>
    </submittedName>
</protein>
<evidence type="ECO:0000313" key="1">
    <source>
        <dbReference type="EMBL" id="MFC6121865.1"/>
    </source>
</evidence>
<comment type="caution">
    <text evidence="1">The sequence shown here is derived from an EMBL/GenBank/DDBJ whole genome shotgun (WGS) entry which is preliminary data.</text>
</comment>
<organism evidence="1 2">
    <name type="scientific">Citrobacter bitternis</name>
    <dbReference type="NCBI Taxonomy" id="1585982"/>
    <lineage>
        <taxon>Bacteria</taxon>
        <taxon>Pseudomonadati</taxon>
        <taxon>Pseudomonadota</taxon>
        <taxon>Gammaproteobacteria</taxon>
        <taxon>Enterobacterales</taxon>
        <taxon>Enterobacteriaceae</taxon>
        <taxon>Citrobacter</taxon>
    </lineage>
</organism>
<sequence length="211" mass="23555">MDISQIANGIADSLSSLPRGFGLGVVRTWEGAGIVNRGDKYRNEEENERFFRMIKGMGNPETPLRRLITIIINDFYQKLGAKGKEAINNKLLYGGGAVAGKVGGQIAVAQTAAAIIIRKVVIEKAYQHFIRFASSASLNLIMIQGLIEEAARASRRMRDEYPTVYMAVQREDLDMIYFLVEKEMEPYLMFIKGHPFTCKGVEDELCKIISG</sequence>
<evidence type="ECO:0000313" key="2">
    <source>
        <dbReference type="Proteomes" id="UP001596169"/>
    </source>
</evidence>
<proteinExistence type="predicted"/>
<accession>A0ABW1Q0C1</accession>
<dbReference type="EMBL" id="JBHSRG010000006">
    <property type="protein sequence ID" value="MFC6121865.1"/>
    <property type="molecule type" value="Genomic_DNA"/>
</dbReference>
<reference evidence="2" key="1">
    <citation type="journal article" date="2019" name="Int. J. Syst. Evol. Microbiol.">
        <title>The Global Catalogue of Microorganisms (GCM) 10K type strain sequencing project: providing services to taxonomists for standard genome sequencing and annotation.</title>
        <authorList>
            <consortium name="The Broad Institute Genomics Platform"/>
            <consortium name="The Broad Institute Genome Sequencing Center for Infectious Disease"/>
            <person name="Wu L."/>
            <person name="Ma J."/>
        </authorList>
    </citation>
    <scope>NUCLEOTIDE SEQUENCE [LARGE SCALE GENOMIC DNA]</scope>
    <source>
        <strain evidence="2">JCM30009</strain>
    </source>
</reference>
<keyword evidence="2" id="KW-1185">Reference proteome</keyword>
<gene>
    <name evidence="1" type="ORF">ACFPZP_12480</name>
</gene>